<dbReference type="AlphaFoldDB" id="A0A9J6AZZ8"/>
<evidence type="ECO:0000313" key="3">
    <source>
        <dbReference type="Proteomes" id="UP000824120"/>
    </source>
</evidence>
<feature type="region of interest" description="Disordered" evidence="1">
    <location>
        <begin position="146"/>
        <end position="204"/>
    </location>
</feature>
<sequence>MVAALVAGVEIDFARIFAGRDTRGHWDLHYLPFPCLIFQLCRDSGVPIWHCDRLVHPTGALDIGLIRDEANVAAPREPQVEVPRFEYPTLRFMMGRAGDDLGAPSHRLLSGSSSRGASMGLALPVHTQLEACCSLGEYEGLGSLDLDSSSTSSSVGSLSNIGSDKGTEERGGIVEGEGGGIVEGGGTVQEEGIVEGDGGGTVVD</sequence>
<comment type="caution">
    <text evidence="2">The sequence shown here is derived from an EMBL/GenBank/DDBJ whole genome shotgun (WGS) entry which is preliminary data.</text>
</comment>
<protein>
    <submittedName>
        <fullName evidence="2">Uncharacterized protein</fullName>
    </submittedName>
</protein>
<dbReference type="Proteomes" id="UP000824120">
    <property type="component" value="Chromosome 1"/>
</dbReference>
<gene>
    <name evidence="2" type="ORF">H5410_001773</name>
</gene>
<accession>A0A9J6AZZ8</accession>
<organism evidence="2 3">
    <name type="scientific">Solanum commersonii</name>
    <name type="common">Commerson's wild potato</name>
    <name type="synonym">Commerson's nightshade</name>
    <dbReference type="NCBI Taxonomy" id="4109"/>
    <lineage>
        <taxon>Eukaryota</taxon>
        <taxon>Viridiplantae</taxon>
        <taxon>Streptophyta</taxon>
        <taxon>Embryophyta</taxon>
        <taxon>Tracheophyta</taxon>
        <taxon>Spermatophyta</taxon>
        <taxon>Magnoliopsida</taxon>
        <taxon>eudicotyledons</taxon>
        <taxon>Gunneridae</taxon>
        <taxon>Pentapetalae</taxon>
        <taxon>asterids</taxon>
        <taxon>lamiids</taxon>
        <taxon>Solanales</taxon>
        <taxon>Solanaceae</taxon>
        <taxon>Solanoideae</taxon>
        <taxon>Solaneae</taxon>
        <taxon>Solanum</taxon>
    </lineage>
</organism>
<reference evidence="2 3" key="1">
    <citation type="submission" date="2020-09" db="EMBL/GenBank/DDBJ databases">
        <title>De no assembly of potato wild relative species, Solanum commersonii.</title>
        <authorList>
            <person name="Cho K."/>
        </authorList>
    </citation>
    <scope>NUCLEOTIDE SEQUENCE [LARGE SCALE GENOMIC DNA]</scope>
    <source>
        <strain evidence="2">LZ3.2</strain>
        <tissue evidence="2">Leaf</tissue>
    </source>
</reference>
<feature type="compositionally biased region" description="Low complexity" evidence="1">
    <location>
        <begin position="146"/>
        <end position="164"/>
    </location>
</feature>
<feature type="compositionally biased region" description="Gly residues" evidence="1">
    <location>
        <begin position="173"/>
        <end position="187"/>
    </location>
</feature>
<proteinExistence type="predicted"/>
<evidence type="ECO:0000256" key="1">
    <source>
        <dbReference type="SAM" id="MobiDB-lite"/>
    </source>
</evidence>
<feature type="compositionally biased region" description="Gly residues" evidence="1">
    <location>
        <begin position="195"/>
        <end position="204"/>
    </location>
</feature>
<name>A0A9J6AZZ8_SOLCO</name>
<keyword evidence="3" id="KW-1185">Reference proteome</keyword>
<evidence type="ECO:0000313" key="2">
    <source>
        <dbReference type="EMBL" id="KAG5630056.1"/>
    </source>
</evidence>
<dbReference type="EMBL" id="JACXVP010000001">
    <property type="protein sequence ID" value="KAG5630056.1"/>
    <property type="molecule type" value="Genomic_DNA"/>
</dbReference>